<keyword evidence="3" id="KW-0479">Metal-binding</keyword>
<evidence type="ECO:0000256" key="2">
    <source>
        <dbReference type="ARBA" id="ARBA00001946"/>
    </source>
</evidence>
<dbReference type="Gene3D" id="3.90.79.10">
    <property type="entry name" value="Nucleoside Triphosphate Pyrophosphohydrolase"/>
    <property type="match status" value="1"/>
</dbReference>
<evidence type="ECO:0000256" key="1">
    <source>
        <dbReference type="ARBA" id="ARBA00001936"/>
    </source>
</evidence>
<evidence type="ECO:0000256" key="5">
    <source>
        <dbReference type="ARBA" id="ARBA00022842"/>
    </source>
</evidence>
<evidence type="ECO:0000256" key="3">
    <source>
        <dbReference type="ARBA" id="ARBA00022723"/>
    </source>
</evidence>
<dbReference type="PANTHER" id="PTHR12318:SF0">
    <property type="entry name" value="ACYL-COENZYME A DIPHOSPHATASE NUDT19"/>
    <property type="match status" value="1"/>
</dbReference>
<comment type="cofactor">
    <cofactor evidence="1">
        <name>Mn(2+)</name>
        <dbReference type="ChEBI" id="CHEBI:29035"/>
    </cofactor>
</comment>
<dbReference type="InterPro" id="IPR039121">
    <property type="entry name" value="NUDT19"/>
</dbReference>
<dbReference type="GO" id="GO:0016818">
    <property type="term" value="F:hydrolase activity, acting on acid anhydrides, in phosphorus-containing anhydrides"/>
    <property type="evidence" value="ECO:0007669"/>
    <property type="project" value="InterPro"/>
</dbReference>
<feature type="domain" description="Nudix hydrolase" evidence="7">
    <location>
        <begin position="20"/>
        <end position="215"/>
    </location>
</feature>
<reference evidence="8 9" key="1">
    <citation type="submission" date="2020-06" db="EMBL/GenBank/DDBJ databases">
        <title>Oricola thermophila sp. nov. isolated from a tidal sediments.</title>
        <authorList>
            <person name="Kwon K.K."/>
            <person name="Yang S.-H."/>
            <person name="Park M.-J."/>
        </authorList>
    </citation>
    <scope>NUCLEOTIDE SEQUENCE [LARGE SCALE GENOMIC DNA]</scope>
    <source>
        <strain evidence="8 9">MEBiC13590</strain>
    </source>
</reference>
<dbReference type="CDD" id="cd18870">
    <property type="entry name" value="NUDIX_AcylCoAdiphos_Nudt19"/>
    <property type="match status" value="1"/>
</dbReference>
<evidence type="ECO:0000259" key="7">
    <source>
        <dbReference type="PROSITE" id="PS51462"/>
    </source>
</evidence>
<keyword evidence="6" id="KW-0464">Manganese</keyword>
<dbReference type="GO" id="GO:0046872">
    <property type="term" value="F:metal ion binding"/>
    <property type="evidence" value="ECO:0007669"/>
    <property type="project" value="UniProtKB-KW"/>
</dbReference>
<protein>
    <submittedName>
        <fullName evidence="8">NUDIX domain-containing protein</fullName>
    </submittedName>
</protein>
<dbReference type="KEGG" id="orm:HTY61_05650"/>
<dbReference type="AlphaFoldDB" id="A0A6N1VAF7"/>
<dbReference type="SUPFAM" id="SSF55811">
    <property type="entry name" value="Nudix"/>
    <property type="match status" value="1"/>
</dbReference>
<gene>
    <name evidence="8" type="ORF">HTY61_05650</name>
</gene>
<sequence length="244" mass="27390">MKPEFTERIKPYGPASYTRPRDAATLILLRRNAGRTEVLMGKRNANLVFMPGMFVFPGGRTERADLTAPRTGSLHAGDAERLVKGMGAKGSLRRAEALAMSAIRETQEETGLLIGRQAGSDRVQAPRSWDAFARAGVVPDLSAIRYIARAITPPGRPRRFDTRFFAADARHVFNPDELIANPEEELDEVRWIRFGDFDGIKVPDITVAILDLLADRLKDDPDLSRDMPVPFIRVENRRFLQTFE</sequence>
<keyword evidence="4" id="KW-0378">Hydrolase</keyword>
<name>A0A6N1VAF7_9HYPH</name>
<evidence type="ECO:0000313" key="8">
    <source>
        <dbReference type="EMBL" id="QKV17981.1"/>
    </source>
</evidence>
<dbReference type="PANTHER" id="PTHR12318">
    <property type="entry name" value="TESTOSTERONE-REGULATED PROTEIN RP2"/>
    <property type="match status" value="1"/>
</dbReference>
<dbReference type="Proteomes" id="UP000509367">
    <property type="component" value="Chromosome"/>
</dbReference>
<accession>A0A6N1VAF7</accession>
<dbReference type="InterPro" id="IPR000086">
    <property type="entry name" value="NUDIX_hydrolase_dom"/>
</dbReference>
<comment type="cofactor">
    <cofactor evidence="2">
        <name>Mg(2+)</name>
        <dbReference type="ChEBI" id="CHEBI:18420"/>
    </cofactor>
</comment>
<dbReference type="EMBL" id="CP054836">
    <property type="protein sequence ID" value="QKV17981.1"/>
    <property type="molecule type" value="Genomic_DNA"/>
</dbReference>
<dbReference type="PROSITE" id="PS51462">
    <property type="entry name" value="NUDIX"/>
    <property type="match status" value="1"/>
</dbReference>
<proteinExistence type="predicted"/>
<keyword evidence="5" id="KW-0460">Magnesium</keyword>
<evidence type="ECO:0000256" key="6">
    <source>
        <dbReference type="ARBA" id="ARBA00023211"/>
    </source>
</evidence>
<organism evidence="8 9">
    <name type="scientific">Oricola thermophila</name>
    <dbReference type="NCBI Taxonomy" id="2742145"/>
    <lineage>
        <taxon>Bacteria</taxon>
        <taxon>Pseudomonadati</taxon>
        <taxon>Pseudomonadota</taxon>
        <taxon>Alphaproteobacteria</taxon>
        <taxon>Hyphomicrobiales</taxon>
        <taxon>Ahrensiaceae</taxon>
        <taxon>Oricola</taxon>
    </lineage>
</organism>
<keyword evidence="9" id="KW-1185">Reference proteome</keyword>
<evidence type="ECO:0000256" key="4">
    <source>
        <dbReference type="ARBA" id="ARBA00022801"/>
    </source>
</evidence>
<dbReference type="InterPro" id="IPR015797">
    <property type="entry name" value="NUDIX_hydrolase-like_dom_sf"/>
</dbReference>
<evidence type="ECO:0000313" key="9">
    <source>
        <dbReference type="Proteomes" id="UP000509367"/>
    </source>
</evidence>